<feature type="signal peptide" evidence="5">
    <location>
        <begin position="1"/>
        <end position="24"/>
    </location>
</feature>
<dbReference type="EMBL" id="JARVCO010000002">
    <property type="protein sequence ID" value="MDZ8117632.1"/>
    <property type="molecule type" value="Genomic_DNA"/>
</dbReference>
<reference evidence="7 8" key="1">
    <citation type="journal article" date="2024" name="Appl. Environ. Microbiol.">
        <title>Pontiella agarivorans sp. nov., a novel marine anaerobic bacterium capable of degrading macroalgal polysaccharides and fixing nitrogen.</title>
        <authorList>
            <person name="Liu N."/>
            <person name="Kivenson V."/>
            <person name="Peng X."/>
            <person name="Cui Z."/>
            <person name="Lankiewicz T.S."/>
            <person name="Gosselin K.M."/>
            <person name="English C.J."/>
            <person name="Blair E.M."/>
            <person name="O'Malley M.A."/>
            <person name="Valentine D.L."/>
        </authorList>
    </citation>
    <scope>NUCLEOTIDE SEQUENCE [LARGE SCALE GENOMIC DNA]</scope>
    <source>
        <strain evidence="7 8">NLcol2</strain>
    </source>
</reference>
<dbReference type="Gene3D" id="3.40.720.10">
    <property type="entry name" value="Alkaline Phosphatase, subunit A"/>
    <property type="match status" value="1"/>
</dbReference>
<dbReference type="InterPro" id="IPR017850">
    <property type="entry name" value="Alkaline_phosphatase_core_sf"/>
</dbReference>
<comment type="similarity">
    <text evidence="1">Belongs to the sulfatase family.</text>
</comment>
<dbReference type="CDD" id="cd16034">
    <property type="entry name" value="sulfatase_like"/>
    <property type="match status" value="1"/>
</dbReference>
<evidence type="ECO:0000256" key="5">
    <source>
        <dbReference type="SAM" id="SignalP"/>
    </source>
</evidence>
<evidence type="ECO:0000313" key="7">
    <source>
        <dbReference type="EMBL" id="MDZ8117632.1"/>
    </source>
</evidence>
<feature type="chain" id="PRO_5046282713" evidence="5">
    <location>
        <begin position="25"/>
        <end position="489"/>
    </location>
</feature>
<keyword evidence="5" id="KW-0732">Signal</keyword>
<evidence type="ECO:0000256" key="1">
    <source>
        <dbReference type="ARBA" id="ARBA00008779"/>
    </source>
</evidence>
<dbReference type="PROSITE" id="PS00149">
    <property type="entry name" value="SULFATASE_2"/>
    <property type="match status" value="1"/>
</dbReference>
<dbReference type="PANTHER" id="PTHR42693">
    <property type="entry name" value="ARYLSULFATASE FAMILY MEMBER"/>
    <property type="match status" value="1"/>
</dbReference>
<evidence type="ECO:0000313" key="8">
    <source>
        <dbReference type="Proteomes" id="UP001290861"/>
    </source>
</evidence>
<evidence type="ECO:0000256" key="2">
    <source>
        <dbReference type="ARBA" id="ARBA00022723"/>
    </source>
</evidence>
<dbReference type="InterPro" id="IPR000917">
    <property type="entry name" value="Sulfatase_N"/>
</dbReference>
<dbReference type="PROSITE" id="PS00523">
    <property type="entry name" value="SULFATASE_1"/>
    <property type="match status" value="1"/>
</dbReference>
<keyword evidence="3" id="KW-0378">Hydrolase</keyword>
<keyword evidence="8" id="KW-1185">Reference proteome</keyword>
<evidence type="ECO:0000259" key="6">
    <source>
        <dbReference type="Pfam" id="PF00884"/>
    </source>
</evidence>
<proteinExistence type="inferred from homology"/>
<accession>A0ABU5MU11</accession>
<feature type="domain" description="Sulfatase N-terminal" evidence="6">
    <location>
        <begin position="51"/>
        <end position="379"/>
    </location>
</feature>
<comment type="caution">
    <text evidence="7">The sequence shown here is derived from an EMBL/GenBank/DDBJ whole genome shotgun (WGS) entry which is preliminary data.</text>
</comment>
<keyword evidence="4" id="KW-0106">Calcium</keyword>
<dbReference type="InterPro" id="IPR024607">
    <property type="entry name" value="Sulfatase_CS"/>
</dbReference>
<dbReference type="RefSeq" id="WP_322607432.1">
    <property type="nucleotide sequence ID" value="NZ_JARVCO010000002.1"/>
</dbReference>
<evidence type="ECO:0000256" key="4">
    <source>
        <dbReference type="ARBA" id="ARBA00022837"/>
    </source>
</evidence>
<gene>
    <name evidence="7" type="ORF">P9H32_03255</name>
</gene>
<dbReference type="PANTHER" id="PTHR42693:SF53">
    <property type="entry name" value="ENDO-4-O-SULFATASE"/>
    <property type="match status" value="1"/>
</dbReference>
<dbReference type="InterPro" id="IPR050738">
    <property type="entry name" value="Sulfatase"/>
</dbReference>
<name>A0ABU5MU11_9BACT</name>
<evidence type="ECO:0000256" key="3">
    <source>
        <dbReference type="ARBA" id="ARBA00022801"/>
    </source>
</evidence>
<keyword evidence="2" id="KW-0479">Metal-binding</keyword>
<sequence length="489" mass="55511">MNRRHFSKLLTGTALTAAASTTLAAKSKKPNLLIIHTDEHNFRTLGCYRELLSEDQAYVWGEGVKVDTPHIDRIAHEGAICTRYYATSPVCTPSRASFVTGLYPAATGSPRNDMPLHDGLETFASVLQKQGYATSYVGKWHLDGKAKPGFEPPRKFGFSDNRYMMNRGHWKGLGHDENGKPIVIGLVPEKETSRFNVSKATPEDFTTDFLTSRALEIMERDKGRPFVLMLSIPDPHTPNLVRPPYNTMFDDLHFEEPRTMQVPDEEMPKWALSNKNVDYLEQNKMQDYFGMVKCIDDNIGRLFKFLEDNRLDENTIVIFTSDHGDLMGEHKRHNKGMPFETSAKIPFVIRWPKGIPAGKQINTAYTTADFTPTILGMIGAPQISEQHGLNDAKSFLSKKKVIRSDRITYMSMGNWVAAVSDRYKYVLSPQDVPWLYDIERDPDELINFAGHPEYTAIEKRLSTELDRMLEQYQDPILKGKPLIRTSAAL</sequence>
<organism evidence="7 8">
    <name type="scientific">Pontiella agarivorans</name>
    <dbReference type="NCBI Taxonomy" id="3038953"/>
    <lineage>
        <taxon>Bacteria</taxon>
        <taxon>Pseudomonadati</taxon>
        <taxon>Kiritimatiellota</taxon>
        <taxon>Kiritimatiellia</taxon>
        <taxon>Kiritimatiellales</taxon>
        <taxon>Pontiellaceae</taxon>
        <taxon>Pontiella</taxon>
    </lineage>
</organism>
<dbReference type="Proteomes" id="UP001290861">
    <property type="component" value="Unassembled WGS sequence"/>
</dbReference>
<protein>
    <submittedName>
        <fullName evidence="7">Sulfatase</fullName>
    </submittedName>
</protein>
<dbReference type="Pfam" id="PF00884">
    <property type="entry name" value="Sulfatase"/>
    <property type="match status" value="1"/>
</dbReference>
<dbReference type="SUPFAM" id="SSF53649">
    <property type="entry name" value="Alkaline phosphatase-like"/>
    <property type="match status" value="1"/>
</dbReference>